<proteinExistence type="inferred from homology"/>
<name>A0A9E5JRB8_9GAMM</name>
<evidence type="ECO:0000256" key="2">
    <source>
        <dbReference type="SAM" id="Coils"/>
    </source>
</evidence>
<reference evidence="3" key="1">
    <citation type="submission" date="2020-03" db="EMBL/GenBank/DDBJ databases">
        <authorList>
            <person name="Guo F."/>
        </authorList>
    </citation>
    <scope>NUCLEOTIDE SEQUENCE</scope>
    <source>
        <strain evidence="3">JCM 30134</strain>
    </source>
</reference>
<comment type="similarity">
    <text evidence="1">Belongs to the SlyX family.</text>
</comment>
<dbReference type="PANTHER" id="PTHR36508">
    <property type="entry name" value="PROTEIN SLYX"/>
    <property type="match status" value="1"/>
</dbReference>
<evidence type="ECO:0000313" key="4">
    <source>
        <dbReference type="Proteomes" id="UP000787472"/>
    </source>
</evidence>
<protein>
    <recommendedName>
        <fullName evidence="1">Protein SlyX homolog</fullName>
    </recommendedName>
</protein>
<keyword evidence="4" id="KW-1185">Reference proteome</keyword>
<keyword evidence="2" id="KW-0175">Coiled coil</keyword>
<accession>A0A9E5JRB8</accession>
<evidence type="ECO:0000256" key="1">
    <source>
        <dbReference type="HAMAP-Rule" id="MF_00715"/>
    </source>
</evidence>
<dbReference type="Gene3D" id="1.20.5.300">
    <property type="match status" value="1"/>
</dbReference>
<organism evidence="3 4">
    <name type="scientific">Pseudomaricurvus hydrocarbonicus</name>
    <dbReference type="NCBI Taxonomy" id="1470433"/>
    <lineage>
        <taxon>Bacteria</taxon>
        <taxon>Pseudomonadati</taxon>
        <taxon>Pseudomonadota</taxon>
        <taxon>Gammaproteobacteria</taxon>
        <taxon>Cellvibrionales</taxon>
        <taxon>Cellvibrionaceae</taxon>
        <taxon>Pseudomaricurvus</taxon>
    </lineage>
</organism>
<comment type="caution">
    <text evidence="3">The sequence shown here is derived from an EMBL/GenBank/DDBJ whole genome shotgun (WGS) entry which is preliminary data.</text>
</comment>
<dbReference type="HAMAP" id="MF_00715">
    <property type="entry name" value="SlyX"/>
    <property type="match status" value="1"/>
</dbReference>
<sequence length="81" mass="9382">MCSDNYDVDQKVLNDRIEELETRLAFHEDTLQSLDKVIAEQDRLLARQQLQLQMLAEKLKSMDLSADELPGPAVDERPPHY</sequence>
<dbReference type="EMBL" id="JAAONZ010000001">
    <property type="protein sequence ID" value="NHO64123.1"/>
    <property type="molecule type" value="Genomic_DNA"/>
</dbReference>
<dbReference type="PANTHER" id="PTHR36508:SF1">
    <property type="entry name" value="PROTEIN SLYX"/>
    <property type="match status" value="1"/>
</dbReference>
<feature type="coiled-coil region" evidence="2">
    <location>
        <begin position="10"/>
        <end position="58"/>
    </location>
</feature>
<evidence type="ECO:0000313" key="3">
    <source>
        <dbReference type="EMBL" id="NHO64123.1"/>
    </source>
</evidence>
<dbReference type="InterPro" id="IPR007236">
    <property type="entry name" value="SlyX"/>
</dbReference>
<dbReference type="Pfam" id="PF04102">
    <property type="entry name" value="SlyX"/>
    <property type="match status" value="1"/>
</dbReference>
<gene>
    <name evidence="1" type="primary">slyX</name>
    <name evidence="3" type="ORF">G8770_01005</name>
</gene>
<dbReference type="Proteomes" id="UP000787472">
    <property type="component" value="Unassembled WGS sequence"/>
</dbReference>
<dbReference type="RefSeq" id="WP_167180834.1">
    <property type="nucleotide sequence ID" value="NZ_JAAONZ010000001.1"/>
</dbReference>
<dbReference type="AlphaFoldDB" id="A0A9E5JRB8"/>